<name>A2EMQ4_TRIV3</name>
<dbReference type="KEGG" id="tva:4763926"/>
<dbReference type="OrthoDB" id="26184at2759"/>
<keyword evidence="9" id="KW-1185">Reference proteome</keyword>
<gene>
    <name evidence="8" type="ORF">TVAG_244810</name>
</gene>
<evidence type="ECO:0000313" key="9">
    <source>
        <dbReference type="Proteomes" id="UP000001542"/>
    </source>
</evidence>
<dbReference type="eggNOG" id="KOG2114">
    <property type="taxonomic scope" value="Eukaryota"/>
</dbReference>
<dbReference type="PROSITE" id="PS50089">
    <property type="entry name" value="ZF_RING_2"/>
    <property type="match status" value="1"/>
</dbReference>
<dbReference type="SUPFAM" id="SSF57850">
    <property type="entry name" value="RING/U-box"/>
    <property type="match status" value="1"/>
</dbReference>
<organism evidence="8 9">
    <name type="scientific">Trichomonas vaginalis (strain ATCC PRA-98 / G3)</name>
    <dbReference type="NCBI Taxonomy" id="412133"/>
    <lineage>
        <taxon>Eukaryota</taxon>
        <taxon>Metamonada</taxon>
        <taxon>Parabasalia</taxon>
        <taxon>Trichomonadida</taxon>
        <taxon>Trichomonadidae</taxon>
        <taxon>Trichomonas</taxon>
    </lineage>
</organism>
<dbReference type="Gene3D" id="3.30.40.10">
    <property type="entry name" value="Zinc/RING finger domain, C3HC4 (zinc finger)"/>
    <property type="match status" value="1"/>
</dbReference>
<dbReference type="GO" id="GO:0099023">
    <property type="term" value="C:vesicle tethering complex"/>
    <property type="evidence" value="ECO:0007669"/>
    <property type="project" value="UniProtKB-ARBA"/>
</dbReference>
<dbReference type="GO" id="GO:0008270">
    <property type="term" value="F:zinc ion binding"/>
    <property type="evidence" value="ECO:0007669"/>
    <property type="project" value="UniProtKB-KW"/>
</dbReference>
<dbReference type="FunFam" id="3.30.40.10:FF:001292">
    <property type="entry name" value="Uncharacterized protein"/>
    <property type="match status" value="1"/>
</dbReference>
<evidence type="ECO:0000256" key="6">
    <source>
        <dbReference type="PROSITE-ProRule" id="PRU00175"/>
    </source>
</evidence>
<dbReference type="EMBL" id="DS113433">
    <property type="protein sequence ID" value="EAY06050.1"/>
    <property type="molecule type" value="Genomic_DNA"/>
</dbReference>
<dbReference type="PANTHER" id="PTHR23323">
    <property type="entry name" value="VACUOLAR PROTEIN SORTING-ASSOCIATED PROTEIN"/>
    <property type="match status" value="1"/>
</dbReference>
<keyword evidence="2" id="KW-0479">Metal-binding</keyword>
<feature type="domain" description="RING-type" evidence="7">
    <location>
        <begin position="284"/>
        <end position="320"/>
    </location>
</feature>
<dbReference type="STRING" id="5722.A2EMQ4"/>
<keyword evidence="4" id="KW-0862">Zinc</keyword>
<reference evidence="8" key="2">
    <citation type="journal article" date="2007" name="Science">
        <title>Draft genome sequence of the sexually transmitted pathogen Trichomonas vaginalis.</title>
        <authorList>
            <person name="Carlton J.M."/>
            <person name="Hirt R.P."/>
            <person name="Silva J.C."/>
            <person name="Delcher A.L."/>
            <person name="Schatz M."/>
            <person name="Zhao Q."/>
            <person name="Wortman J.R."/>
            <person name="Bidwell S.L."/>
            <person name="Alsmark U.C.M."/>
            <person name="Besteiro S."/>
            <person name="Sicheritz-Ponten T."/>
            <person name="Noel C.J."/>
            <person name="Dacks J.B."/>
            <person name="Foster P.G."/>
            <person name="Simillion C."/>
            <person name="Van de Peer Y."/>
            <person name="Miranda-Saavedra D."/>
            <person name="Barton G.J."/>
            <person name="Westrop G.D."/>
            <person name="Mueller S."/>
            <person name="Dessi D."/>
            <person name="Fiori P.L."/>
            <person name="Ren Q."/>
            <person name="Paulsen I."/>
            <person name="Zhang H."/>
            <person name="Bastida-Corcuera F.D."/>
            <person name="Simoes-Barbosa A."/>
            <person name="Brown M.T."/>
            <person name="Hayes R.D."/>
            <person name="Mukherjee M."/>
            <person name="Okumura C.Y."/>
            <person name="Schneider R."/>
            <person name="Smith A.J."/>
            <person name="Vanacova S."/>
            <person name="Villalvazo M."/>
            <person name="Haas B.J."/>
            <person name="Pertea M."/>
            <person name="Feldblyum T.V."/>
            <person name="Utterback T.R."/>
            <person name="Shu C.L."/>
            <person name="Osoegawa K."/>
            <person name="de Jong P.J."/>
            <person name="Hrdy I."/>
            <person name="Horvathova L."/>
            <person name="Zubacova Z."/>
            <person name="Dolezal P."/>
            <person name="Malik S.B."/>
            <person name="Logsdon J.M. Jr."/>
            <person name="Henze K."/>
            <person name="Gupta A."/>
            <person name="Wang C.C."/>
            <person name="Dunne R.L."/>
            <person name="Upcroft J.A."/>
            <person name="Upcroft P."/>
            <person name="White O."/>
            <person name="Salzberg S.L."/>
            <person name="Tang P."/>
            <person name="Chiu C.-H."/>
            <person name="Lee Y.-S."/>
            <person name="Embley T.M."/>
            <person name="Coombs G.H."/>
            <person name="Mottram J.C."/>
            <person name="Tachezy J."/>
            <person name="Fraser-Liggett C.M."/>
            <person name="Johnson P.J."/>
        </authorList>
    </citation>
    <scope>NUCLEOTIDE SEQUENCE [LARGE SCALE GENOMIC DNA]</scope>
    <source>
        <strain evidence="8">G3</strain>
    </source>
</reference>
<dbReference type="InterPro" id="IPR013083">
    <property type="entry name" value="Znf_RING/FYVE/PHD"/>
</dbReference>
<dbReference type="PANTHER" id="PTHR23323:SF24">
    <property type="entry name" value="VACUOLAR PROTEIN SORTING-ASSOCIATED PROTEIN 11 HOMOLOG"/>
    <property type="match status" value="1"/>
</dbReference>
<evidence type="ECO:0000313" key="8">
    <source>
        <dbReference type="EMBL" id="EAY06050.1"/>
    </source>
</evidence>
<evidence type="ECO:0000256" key="2">
    <source>
        <dbReference type="ARBA" id="ARBA00022723"/>
    </source>
</evidence>
<dbReference type="InParanoid" id="A2EMQ4"/>
<protein>
    <recommendedName>
        <fullName evidence="7">RING-type domain-containing protein</fullName>
    </recommendedName>
</protein>
<dbReference type="VEuPathDB" id="TrichDB:TVAG_244810"/>
<keyword evidence="5" id="KW-0472">Membrane</keyword>
<comment type="subcellular location">
    <subcellularLocation>
        <location evidence="1">Membrane</location>
    </subcellularLocation>
</comment>
<evidence type="ECO:0000256" key="3">
    <source>
        <dbReference type="ARBA" id="ARBA00022771"/>
    </source>
</evidence>
<dbReference type="AlphaFoldDB" id="A2EMQ4"/>
<proteinExistence type="predicted"/>
<evidence type="ECO:0000259" key="7">
    <source>
        <dbReference type="PROSITE" id="PS50089"/>
    </source>
</evidence>
<accession>A2EMQ4</accession>
<reference evidence="8" key="1">
    <citation type="submission" date="2006-10" db="EMBL/GenBank/DDBJ databases">
        <authorList>
            <person name="Amadeo P."/>
            <person name="Zhao Q."/>
            <person name="Wortman J."/>
            <person name="Fraser-Liggett C."/>
            <person name="Carlton J."/>
        </authorList>
    </citation>
    <scope>NUCLEOTIDE SEQUENCE</scope>
    <source>
        <strain evidence="8">G3</strain>
    </source>
</reference>
<evidence type="ECO:0000256" key="1">
    <source>
        <dbReference type="ARBA" id="ARBA00004370"/>
    </source>
</evidence>
<sequence length="391" mass="46370">MNYGMKILHAFSEEQKKEFTEYIGDSCCQTFRVNEKEFMLKADQIHIIFCDFPVYELMFIRIISERNPRRLSENLWNRLIILTLNNDLSSIHDTIVKANYRYNDENILFALKLKLNEIRKQQKSDNGEVKSDKKEKDEENIIQSIIIIFEHQKCYREVLSLSKPKNYIEICQKYEIEDPYIWNEALQKATESNDKESCRNVVRYVLEQNKIRLNEFLPIVKGLKSCCTLDMFIDLTVDNFQKLQDEIDEKTVKLEKISEDVQNSYNKSVKIDTEPTLYRKGFHCSFCKEKITYPAKFFKCGHVFHVHCLGDETEFCMKCREENEMMAARKIDELKEREQQTVLLPMMRNSEDGISILESVLRTGIMTNEPSMEEEKEIHDFFQSFSNAEED</sequence>
<evidence type="ECO:0000256" key="5">
    <source>
        <dbReference type="ARBA" id="ARBA00023136"/>
    </source>
</evidence>
<dbReference type="InterPro" id="IPR001841">
    <property type="entry name" value="Znf_RING"/>
</dbReference>
<dbReference type="VEuPathDB" id="TrichDB:TVAGG3_0428100"/>
<dbReference type="Proteomes" id="UP000001542">
    <property type="component" value="Unassembled WGS sequence"/>
</dbReference>
<dbReference type="GO" id="GO:0016020">
    <property type="term" value="C:membrane"/>
    <property type="evidence" value="ECO:0007669"/>
    <property type="project" value="UniProtKB-SubCell"/>
</dbReference>
<dbReference type="VEuPathDB" id="TrichDB:TVAGG3_0428110"/>
<evidence type="ECO:0000256" key="4">
    <source>
        <dbReference type="ARBA" id="ARBA00022833"/>
    </source>
</evidence>
<keyword evidence="3 6" id="KW-0863">Zinc-finger</keyword>